<name>A0AA36H7Z2_CYLNA</name>
<protein>
    <recommendedName>
        <fullName evidence="4">Acyltransferase 3 domain-containing protein</fullName>
    </recommendedName>
</protein>
<feature type="transmembrane region" description="Helical" evidence="1">
    <location>
        <begin position="45"/>
        <end position="62"/>
    </location>
</feature>
<keyword evidence="1" id="KW-1133">Transmembrane helix</keyword>
<sequence length="138" mass="16080">MHEQLQLSNADNLFTHTWSLCVEMQWYLLAPLLFFVQNLLPLRRVLFFLGISCISLGFYLTTDSNTAFYNTFARMWQFCVGIIAFLSSENVGIKWAIAYLIWKKVRHALHSQTGHIQRNFIQRPARGGVPQFSKRLPL</sequence>
<dbReference type="AlphaFoldDB" id="A0AA36H7Z2"/>
<evidence type="ECO:0000313" key="2">
    <source>
        <dbReference type="EMBL" id="CAJ0605612.1"/>
    </source>
</evidence>
<dbReference type="PANTHER" id="PTHR23028:SF53">
    <property type="entry name" value="ACYL_TRANSF_3 DOMAIN-CONTAINING PROTEIN"/>
    <property type="match status" value="1"/>
</dbReference>
<proteinExistence type="predicted"/>
<feature type="transmembrane region" description="Helical" evidence="1">
    <location>
        <begin position="17"/>
        <end position="36"/>
    </location>
</feature>
<keyword evidence="3" id="KW-1185">Reference proteome</keyword>
<organism evidence="2 3">
    <name type="scientific">Cylicocyclus nassatus</name>
    <name type="common">Nematode worm</name>
    <dbReference type="NCBI Taxonomy" id="53992"/>
    <lineage>
        <taxon>Eukaryota</taxon>
        <taxon>Metazoa</taxon>
        <taxon>Ecdysozoa</taxon>
        <taxon>Nematoda</taxon>
        <taxon>Chromadorea</taxon>
        <taxon>Rhabditida</taxon>
        <taxon>Rhabditina</taxon>
        <taxon>Rhabditomorpha</taxon>
        <taxon>Strongyloidea</taxon>
        <taxon>Strongylidae</taxon>
        <taxon>Cylicocyclus</taxon>
    </lineage>
</organism>
<evidence type="ECO:0000256" key="1">
    <source>
        <dbReference type="SAM" id="Phobius"/>
    </source>
</evidence>
<reference evidence="2" key="1">
    <citation type="submission" date="2023-07" db="EMBL/GenBank/DDBJ databases">
        <authorList>
            <consortium name="CYATHOMIX"/>
        </authorList>
    </citation>
    <scope>NUCLEOTIDE SEQUENCE</scope>
    <source>
        <strain evidence="2">N/A</strain>
    </source>
</reference>
<evidence type="ECO:0008006" key="4">
    <source>
        <dbReference type="Google" id="ProtNLM"/>
    </source>
</evidence>
<dbReference type="GO" id="GO:0000271">
    <property type="term" value="P:polysaccharide biosynthetic process"/>
    <property type="evidence" value="ECO:0007669"/>
    <property type="project" value="TreeGrafter"/>
</dbReference>
<evidence type="ECO:0000313" key="3">
    <source>
        <dbReference type="Proteomes" id="UP001176961"/>
    </source>
</evidence>
<comment type="caution">
    <text evidence="2">The sequence shown here is derived from an EMBL/GenBank/DDBJ whole genome shotgun (WGS) entry which is preliminary data.</text>
</comment>
<dbReference type="InterPro" id="IPR050879">
    <property type="entry name" value="Acyltransferase_3"/>
</dbReference>
<accession>A0AA36H7Z2</accession>
<feature type="transmembrane region" description="Helical" evidence="1">
    <location>
        <begin position="74"/>
        <end position="102"/>
    </location>
</feature>
<keyword evidence="1" id="KW-0472">Membrane</keyword>
<dbReference type="EMBL" id="CATQJL010000316">
    <property type="protein sequence ID" value="CAJ0605612.1"/>
    <property type="molecule type" value="Genomic_DNA"/>
</dbReference>
<dbReference type="PANTHER" id="PTHR23028">
    <property type="entry name" value="ACETYLTRANSFERASE"/>
    <property type="match status" value="1"/>
</dbReference>
<keyword evidence="1" id="KW-0812">Transmembrane</keyword>
<gene>
    <name evidence="2" type="ORF">CYNAS_LOCUS17595</name>
</gene>
<dbReference type="Proteomes" id="UP001176961">
    <property type="component" value="Unassembled WGS sequence"/>
</dbReference>
<dbReference type="GO" id="GO:0016020">
    <property type="term" value="C:membrane"/>
    <property type="evidence" value="ECO:0007669"/>
    <property type="project" value="TreeGrafter"/>
</dbReference>